<proteinExistence type="predicted"/>
<comment type="caution">
    <text evidence="1">The sequence shown here is derived from an EMBL/GenBank/DDBJ whole genome shotgun (WGS) entry which is preliminary data.</text>
</comment>
<reference evidence="1 2" key="1">
    <citation type="submission" date="2019-02" db="EMBL/GenBank/DDBJ databases">
        <title>Deep-cultivation of Planctomycetes and their phenomic and genomic characterization uncovers novel biology.</title>
        <authorList>
            <person name="Wiegand S."/>
            <person name="Jogler M."/>
            <person name="Boedeker C."/>
            <person name="Pinto D."/>
            <person name="Vollmers J."/>
            <person name="Rivas-Marin E."/>
            <person name="Kohn T."/>
            <person name="Peeters S.H."/>
            <person name="Heuer A."/>
            <person name="Rast P."/>
            <person name="Oberbeckmann S."/>
            <person name="Bunk B."/>
            <person name="Jeske O."/>
            <person name="Meyerdierks A."/>
            <person name="Storesund J.E."/>
            <person name="Kallscheuer N."/>
            <person name="Luecker S."/>
            <person name="Lage O.M."/>
            <person name="Pohl T."/>
            <person name="Merkel B.J."/>
            <person name="Hornburger P."/>
            <person name="Mueller R.-W."/>
            <person name="Bruemmer F."/>
            <person name="Labrenz M."/>
            <person name="Spormann A.M."/>
            <person name="Op Den Camp H."/>
            <person name="Overmann J."/>
            <person name="Amann R."/>
            <person name="Jetten M.S.M."/>
            <person name="Mascher T."/>
            <person name="Medema M.H."/>
            <person name="Devos D.P."/>
            <person name="Kaster A.-K."/>
            <person name="Ovreas L."/>
            <person name="Rohde M."/>
            <person name="Galperin M.Y."/>
            <person name="Jogler C."/>
        </authorList>
    </citation>
    <scope>NUCLEOTIDE SEQUENCE [LARGE SCALE GENOMIC DNA]</scope>
    <source>
        <strain evidence="1 2">Pla52o</strain>
    </source>
</reference>
<gene>
    <name evidence="1" type="ORF">Pla52o_57420</name>
</gene>
<organism evidence="1 2">
    <name type="scientific">Novipirellula galeiformis</name>
    <dbReference type="NCBI Taxonomy" id="2528004"/>
    <lineage>
        <taxon>Bacteria</taxon>
        <taxon>Pseudomonadati</taxon>
        <taxon>Planctomycetota</taxon>
        <taxon>Planctomycetia</taxon>
        <taxon>Pirellulales</taxon>
        <taxon>Pirellulaceae</taxon>
        <taxon>Novipirellula</taxon>
    </lineage>
</organism>
<dbReference type="AlphaFoldDB" id="A0A5C6BG60"/>
<keyword evidence="2" id="KW-1185">Reference proteome</keyword>
<name>A0A5C6BG60_9BACT</name>
<dbReference type="RefSeq" id="WP_146597597.1">
    <property type="nucleotide sequence ID" value="NZ_SJPT01000020.1"/>
</dbReference>
<sequence length="241" mass="27416">MFPTEYETVVYFRRFPSNYDYASITSLFCDDNHRVGYFPSPLSERLEWQVRQEFASVAYGEPLECVHARRAAFGSEEIYIDADRVTPDRCLLFPDPNRAMRSHGHVQVRWCVPDVMETPRFCISSAMSDLSRLKWGLGPHRIEVLKAATTLKPNTFDVFGFYVPTKKLLGAVEIVEHQEGDLFDSHVFCITSDDDLDVGDELWGWYAGSIGEARIVAKRVHAVVTDISGRAVPTLERPDFG</sequence>
<protein>
    <submittedName>
        <fullName evidence="1">Uncharacterized protein</fullName>
    </submittedName>
</protein>
<dbReference type="EMBL" id="SJPT01000020">
    <property type="protein sequence ID" value="TWU10286.1"/>
    <property type="molecule type" value="Genomic_DNA"/>
</dbReference>
<dbReference type="Proteomes" id="UP000316304">
    <property type="component" value="Unassembled WGS sequence"/>
</dbReference>
<evidence type="ECO:0000313" key="1">
    <source>
        <dbReference type="EMBL" id="TWU10286.1"/>
    </source>
</evidence>
<evidence type="ECO:0000313" key="2">
    <source>
        <dbReference type="Proteomes" id="UP000316304"/>
    </source>
</evidence>
<accession>A0A5C6BG60</accession>